<feature type="domain" description="Lumazine-binding" evidence="4">
    <location>
        <begin position="99"/>
        <end position="197"/>
    </location>
</feature>
<dbReference type="PROSITE" id="PS51177">
    <property type="entry name" value="LUMAZINE_BIND"/>
    <property type="match status" value="2"/>
</dbReference>
<organism evidence="5 6">
    <name type="scientific">Ideonella azotifigens</name>
    <dbReference type="NCBI Taxonomy" id="513160"/>
    <lineage>
        <taxon>Bacteria</taxon>
        <taxon>Pseudomonadati</taxon>
        <taxon>Pseudomonadota</taxon>
        <taxon>Betaproteobacteria</taxon>
        <taxon>Burkholderiales</taxon>
        <taxon>Sphaerotilaceae</taxon>
        <taxon>Ideonella</taxon>
    </lineage>
</organism>
<dbReference type="InterPro" id="IPR001783">
    <property type="entry name" value="Lumazine-bd"/>
</dbReference>
<dbReference type="InterPro" id="IPR026017">
    <property type="entry name" value="Lumazine-bd_dom"/>
</dbReference>
<dbReference type="Pfam" id="PF00677">
    <property type="entry name" value="Lum_binding"/>
    <property type="match status" value="2"/>
</dbReference>
<feature type="repeat" description="Lumazine-binding" evidence="3">
    <location>
        <begin position="99"/>
        <end position="197"/>
    </location>
</feature>
<dbReference type="NCBIfam" id="NF006767">
    <property type="entry name" value="PRK09289.1"/>
    <property type="match status" value="1"/>
</dbReference>
<dbReference type="NCBIfam" id="NF009566">
    <property type="entry name" value="PRK13020.1"/>
    <property type="match status" value="1"/>
</dbReference>
<feature type="domain" description="Lumazine-binding" evidence="4">
    <location>
        <begin position="1"/>
        <end position="98"/>
    </location>
</feature>
<dbReference type="Gene3D" id="2.40.30.20">
    <property type="match status" value="2"/>
</dbReference>
<sequence>MFTGIVQGVAQVASIQDKPGLRSFRLQFPDGFAQDLGIGASVSCDGVCLTVTELHGDNAADFDVMQQSLSLTTLGALGEGSPLNVERAARDGAEIGGHPLSGHVDFKATLATVRQPENNHVMRIQVPQPWMRYIFAKGYIAINGASLTVAEANRAEGWFEVWLIPETLRMTTFGDKQPGDTLNIEIERSTQVFVDTVRDALDERLGPLMPALEALLRQQGSSPEELAGPLPKLKGLS</sequence>
<keyword evidence="1" id="KW-0677">Repeat</keyword>
<evidence type="ECO:0000259" key="4">
    <source>
        <dbReference type="PROSITE" id="PS51177"/>
    </source>
</evidence>
<comment type="caution">
    <text evidence="5">The sequence shown here is derived from an EMBL/GenBank/DDBJ whole genome shotgun (WGS) entry which is preliminary data.</text>
</comment>
<dbReference type="NCBIfam" id="TIGR00187">
    <property type="entry name" value="ribE"/>
    <property type="match status" value="1"/>
</dbReference>
<evidence type="ECO:0000313" key="5">
    <source>
        <dbReference type="EMBL" id="GAA0761936.1"/>
    </source>
</evidence>
<dbReference type="PIRSF" id="PIRSF000498">
    <property type="entry name" value="Riboflavin_syn_A"/>
    <property type="match status" value="1"/>
</dbReference>
<keyword evidence="6" id="KW-1185">Reference proteome</keyword>
<dbReference type="SUPFAM" id="SSF63380">
    <property type="entry name" value="Riboflavin synthase domain-like"/>
    <property type="match status" value="2"/>
</dbReference>
<name>A0ABN1KC63_9BURK</name>
<evidence type="ECO:0000256" key="3">
    <source>
        <dbReference type="PROSITE-ProRule" id="PRU00524"/>
    </source>
</evidence>
<accession>A0ABN1KC63</accession>
<evidence type="ECO:0000256" key="2">
    <source>
        <dbReference type="NCBIfam" id="TIGR00187"/>
    </source>
</evidence>
<dbReference type="PANTHER" id="PTHR21098">
    <property type="entry name" value="RIBOFLAVIN SYNTHASE ALPHA CHAIN"/>
    <property type="match status" value="1"/>
</dbReference>
<reference evidence="5 6" key="1">
    <citation type="journal article" date="2019" name="Int. J. Syst. Evol. Microbiol.">
        <title>The Global Catalogue of Microorganisms (GCM) 10K type strain sequencing project: providing services to taxonomists for standard genome sequencing and annotation.</title>
        <authorList>
            <consortium name="The Broad Institute Genomics Platform"/>
            <consortium name="The Broad Institute Genome Sequencing Center for Infectious Disease"/>
            <person name="Wu L."/>
            <person name="Ma J."/>
        </authorList>
    </citation>
    <scope>NUCLEOTIDE SEQUENCE [LARGE SCALE GENOMIC DNA]</scope>
    <source>
        <strain evidence="5 6">JCM 15503</strain>
    </source>
</reference>
<dbReference type="PANTHER" id="PTHR21098:SF0">
    <property type="entry name" value="RIBOFLAVIN SYNTHASE"/>
    <property type="match status" value="1"/>
</dbReference>
<dbReference type="Proteomes" id="UP001500279">
    <property type="component" value="Unassembled WGS sequence"/>
</dbReference>
<evidence type="ECO:0000256" key="1">
    <source>
        <dbReference type="ARBA" id="ARBA00022737"/>
    </source>
</evidence>
<dbReference type="RefSeq" id="WP_141290164.1">
    <property type="nucleotide sequence ID" value="NZ_BAAAEW010000033.1"/>
</dbReference>
<dbReference type="EC" id="2.5.1.9" evidence="2"/>
<proteinExistence type="predicted"/>
<gene>
    <name evidence="5" type="ORF">GCM10009107_45860</name>
</gene>
<dbReference type="CDD" id="cd00402">
    <property type="entry name" value="Riboflavin_synthase_like"/>
    <property type="match status" value="1"/>
</dbReference>
<evidence type="ECO:0000313" key="6">
    <source>
        <dbReference type="Proteomes" id="UP001500279"/>
    </source>
</evidence>
<dbReference type="InterPro" id="IPR023366">
    <property type="entry name" value="ATP_synth_asu-like_sf"/>
</dbReference>
<dbReference type="InterPro" id="IPR017938">
    <property type="entry name" value="Riboflavin_synthase-like_b-brl"/>
</dbReference>
<feature type="repeat" description="Lumazine-binding" evidence="3">
    <location>
        <begin position="1"/>
        <end position="98"/>
    </location>
</feature>
<dbReference type="EMBL" id="BAAAEW010000033">
    <property type="protein sequence ID" value="GAA0761936.1"/>
    <property type="molecule type" value="Genomic_DNA"/>
</dbReference>
<protein>
    <recommendedName>
        <fullName evidence="2">Riboflavin synthase</fullName>
        <ecNumber evidence="2">2.5.1.9</ecNumber>
    </recommendedName>
</protein>